<reference evidence="2 3" key="1">
    <citation type="journal article" date="2002" name="Nat. Biotechnol.">
        <title>Genome sequence of the dissimilatory metal ion-reducing bacterium Shewanella oneidensis.</title>
        <authorList>
            <person name="Heidelberg J.F."/>
            <person name="Paulsen I.T."/>
            <person name="Nelson K.E."/>
            <person name="Gaidos E.J."/>
            <person name="Nelson W.C."/>
            <person name="Read T.D."/>
            <person name="Eisen J.A."/>
            <person name="Seshadri R."/>
            <person name="Ward N."/>
            <person name="Methe B."/>
            <person name="Clayton R.A."/>
            <person name="Meyer T."/>
            <person name="Tsapin A."/>
            <person name="Scott J."/>
            <person name="Beanan M."/>
            <person name="Brinkac L."/>
            <person name="Daugherty S."/>
            <person name="DeBoy R.T."/>
            <person name="Dodson R.J."/>
            <person name="Durkin A.S."/>
            <person name="Haft D.H."/>
            <person name="Kolonay J.F."/>
            <person name="Madupu R."/>
            <person name="Peterson J.D."/>
            <person name="Umayam L.A."/>
            <person name="White O."/>
            <person name="Wolf A.M."/>
            <person name="Vamathevan J."/>
            <person name="Weidman J."/>
            <person name="Impraim M."/>
            <person name="Lee K."/>
            <person name="Berry K."/>
            <person name="Lee C."/>
            <person name="Mueller J."/>
            <person name="Khouri H."/>
            <person name="Gill J."/>
            <person name="Utterback T.R."/>
            <person name="McDonald L.A."/>
            <person name="Feldblyum T.V."/>
            <person name="Smith H.O."/>
            <person name="Venter J.C."/>
            <person name="Nealson K.H."/>
            <person name="Fraser C.M."/>
        </authorList>
    </citation>
    <scope>NUCLEOTIDE SEQUENCE [LARGE SCALE GENOMIC DNA]</scope>
    <source>
        <strain evidence="3">ATCC 700550 / JCM 31522 / CIP 106686 / LMG 19005 / NCIMB 14063 / MR-1</strain>
    </source>
</reference>
<dbReference type="AlphaFoldDB" id="Q8EI04"/>
<evidence type="ECO:0000259" key="1">
    <source>
        <dbReference type="PROSITE" id="PS51186"/>
    </source>
</evidence>
<reference evidence="2 3" key="2">
    <citation type="journal article" date="2005" name="Proteomics">
        <title>Global detection and characterization of hypothetical proteins in Shewanella oneidensis MR-1 using LC-MS based proteomics.</title>
        <authorList>
            <person name="Elias D.A."/>
            <person name="Monroe M.E."/>
            <person name="Marshall M.J."/>
            <person name="Romine M.F."/>
            <person name="Belieav A.S."/>
            <person name="Fredrickson J.K."/>
            <person name="Anderson G.A."/>
            <person name="Smith R.D."/>
            <person name="Lipton M.S."/>
        </authorList>
    </citation>
    <scope>NUCLEOTIDE SEQUENCE [LARGE SCALE GENOMIC DNA]</scope>
    <source>
        <strain evidence="3">ATCC 700550 / JCM 31522 / CIP 106686 / LMG 19005 / NCIMB 14063 / MR-1</strain>
    </source>
</reference>
<dbReference type="STRING" id="211586.SO_1049"/>
<reference evidence="2 3" key="4">
    <citation type="journal article" date="2011" name="BMC Genomics">
        <title>Genome-wide protein localization prediction strategies for gram negative bacteria.</title>
        <authorList>
            <person name="Romine M.F."/>
        </authorList>
    </citation>
    <scope>NUCLEOTIDE SEQUENCE [LARGE SCALE GENOMIC DNA]</scope>
    <source>
        <strain evidence="3">ATCC 700550 / JCM 31522 / CIP 106686 / LMG 19005 / NCIMB 14063 / MR-1</strain>
    </source>
</reference>
<feature type="domain" description="N-acetyltransferase" evidence="1">
    <location>
        <begin position="10"/>
        <end position="158"/>
    </location>
</feature>
<dbReference type="HOGENOM" id="CLU_013985_31_0_6"/>
<dbReference type="eggNOG" id="COG1670">
    <property type="taxonomic scope" value="Bacteria"/>
</dbReference>
<dbReference type="GO" id="GO:0016747">
    <property type="term" value="F:acyltransferase activity, transferring groups other than amino-acyl groups"/>
    <property type="evidence" value="ECO:0007669"/>
    <property type="project" value="InterPro"/>
</dbReference>
<reference evidence="2 3" key="3">
    <citation type="journal article" date="2008" name="Appl. Environ. Microbiol.">
        <title>Identification of mobile elements and pseudogenes in the Shewanella oneidensis MR-1 genome.</title>
        <authorList>
            <person name="Romine M.F."/>
            <person name="Carlson T.S."/>
            <person name="Norbeck A.D."/>
            <person name="McCue L.A."/>
            <person name="Lipton M.S."/>
        </authorList>
    </citation>
    <scope>NUCLEOTIDE SEQUENCE [LARGE SCALE GENOMIC DNA]</scope>
    <source>
        <strain evidence="3">ATCC 700550 / JCM 31522 / CIP 106686 / LMG 19005 / NCIMB 14063 / MR-1</strain>
    </source>
</reference>
<dbReference type="Pfam" id="PF13302">
    <property type="entry name" value="Acetyltransf_3"/>
    <property type="match status" value="1"/>
</dbReference>
<dbReference type="PaxDb" id="211586-SO_1049"/>
<protein>
    <submittedName>
        <fullName evidence="2">Acteyltransferase GNAT family</fullName>
    </submittedName>
</protein>
<dbReference type="BioCyc" id="SONE211586:G1GMP-971-MONOMER"/>
<keyword evidence="3" id="KW-1185">Reference proteome</keyword>
<dbReference type="SUPFAM" id="SSF55729">
    <property type="entry name" value="Acyl-CoA N-acyltransferases (Nat)"/>
    <property type="match status" value="1"/>
</dbReference>
<dbReference type="InterPro" id="IPR000182">
    <property type="entry name" value="GNAT_dom"/>
</dbReference>
<evidence type="ECO:0000313" key="2">
    <source>
        <dbReference type="EMBL" id="AAN54122.1"/>
    </source>
</evidence>
<sequence>MDKQESVLNVSLRPITQSDLELIFAHQLDPVACQLAQFPPRDREAFYRHWQQNILGQEAVLALGIEVEGQLVGNICHWHADGQALIGYWIDRAHWGRGIATLTLSVFLPLVRSRPLFAHVAQHNVASQRVLLRHGFVKTGNVIQEEADTASLIELVLR</sequence>
<dbReference type="PhylomeDB" id="Q8EI04"/>
<accession>Q8EI04</accession>
<dbReference type="InterPro" id="IPR016181">
    <property type="entry name" value="Acyl_CoA_acyltransferase"/>
</dbReference>
<dbReference type="PANTHER" id="PTHR43328">
    <property type="entry name" value="ACETYLTRANSFERASE-RELATED"/>
    <property type="match status" value="1"/>
</dbReference>
<evidence type="ECO:0000313" key="3">
    <source>
        <dbReference type="Proteomes" id="UP000008186"/>
    </source>
</evidence>
<proteinExistence type="predicted"/>
<dbReference type="Gene3D" id="3.40.630.30">
    <property type="match status" value="1"/>
</dbReference>
<name>Q8EI04_SHEON</name>
<dbReference type="PATRIC" id="fig|211586.12.peg.1006"/>
<organism evidence="2 3">
    <name type="scientific">Shewanella oneidensis (strain ATCC 700550 / JCM 31522 / CIP 106686 / LMG 19005 / NCIMB 14063 / MR-1)</name>
    <dbReference type="NCBI Taxonomy" id="211586"/>
    <lineage>
        <taxon>Bacteria</taxon>
        <taxon>Pseudomonadati</taxon>
        <taxon>Pseudomonadota</taxon>
        <taxon>Gammaproteobacteria</taxon>
        <taxon>Alteromonadales</taxon>
        <taxon>Shewanellaceae</taxon>
        <taxon>Shewanella</taxon>
    </lineage>
</organism>
<dbReference type="PROSITE" id="PS51186">
    <property type="entry name" value="GNAT"/>
    <property type="match status" value="1"/>
</dbReference>
<dbReference type="KEGG" id="son:SO_1049"/>
<dbReference type="PANTHER" id="PTHR43328:SF1">
    <property type="entry name" value="N-ACETYLTRANSFERASE DOMAIN-CONTAINING PROTEIN"/>
    <property type="match status" value="1"/>
</dbReference>
<dbReference type="Proteomes" id="UP000008186">
    <property type="component" value="Chromosome"/>
</dbReference>
<dbReference type="RefSeq" id="WP_011071307.1">
    <property type="nucleotide sequence ID" value="NC_004347.2"/>
</dbReference>
<gene>
    <name evidence="2" type="ordered locus">SO_1049</name>
</gene>
<dbReference type="OrthoDB" id="9801656at2"/>
<dbReference type="EMBL" id="AE014299">
    <property type="protein sequence ID" value="AAN54122.1"/>
    <property type="molecule type" value="Genomic_DNA"/>
</dbReference>